<protein>
    <submittedName>
        <fullName evidence="1">Uncharacterized protein</fullName>
    </submittedName>
</protein>
<organism evidence="1 2">
    <name type="scientific">Punica granatum</name>
    <name type="common">Pomegranate</name>
    <dbReference type="NCBI Taxonomy" id="22663"/>
    <lineage>
        <taxon>Eukaryota</taxon>
        <taxon>Viridiplantae</taxon>
        <taxon>Streptophyta</taxon>
        <taxon>Embryophyta</taxon>
        <taxon>Tracheophyta</taxon>
        <taxon>Spermatophyta</taxon>
        <taxon>Magnoliopsida</taxon>
        <taxon>eudicotyledons</taxon>
        <taxon>Gunneridae</taxon>
        <taxon>Pentapetalae</taxon>
        <taxon>rosids</taxon>
        <taxon>malvids</taxon>
        <taxon>Myrtales</taxon>
        <taxon>Lythraceae</taxon>
        <taxon>Punica</taxon>
    </lineage>
</organism>
<name>A0A218XYR7_PUNGR</name>
<gene>
    <name evidence="1" type="ORF">CDL15_Pgr012585</name>
</gene>
<sequence>MEKFWAGKRGRKNLDSALLEFEVGGCDEQPNVEVEEEFSHEDRNLALVPLLTIPEYADHEIDECTVGFELRKDIEEEEDEEDEVISECVLQRVKVVSGLVGLSFVGLEDKVKKPR</sequence>
<dbReference type="AlphaFoldDB" id="A0A218XYR7"/>
<evidence type="ECO:0000313" key="1">
    <source>
        <dbReference type="EMBL" id="OWM89948.1"/>
    </source>
</evidence>
<proteinExistence type="predicted"/>
<reference evidence="2" key="1">
    <citation type="journal article" date="2017" name="Plant J.">
        <title>The pomegranate (Punica granatum L.) genome and the genomics of punicalagin biosynthesis.</title>
        <authorList>
            <person name="Qin G."/>
            <person name="Xu C."/>
            <person name="Ming R."/>
            <person name="Tang H."/>
            <person name="Guyot R."/>
            <person name="Kramer E.M."/>
            <person name="Hu Y."/>
            <person name="Yi X."/>
            <person name="Qi Y."/>
            <person name="Xu X."/>
            <person name="Gao Z."/>
            <person name="Pan H."/>
            <person name="Jian J."/>
            <person name="Tian Y."/>
            <person name="Yue Z."/>
            <person name="Xu Y."/>
        </authorList>
    </citation>
    <scope>NUCLEOTIDE SEQUENCE [LARGE SCALE GENOMIC DNA]</scope>
    <source>
        <strain evidence="2">cv. Dabenzi</strain>
    </source>
</reference>
<evidence type="ECO:0000313" key="2">
    <source>
        <dbReference type="Proteomes" id="UP000197138"/>
    </source>
</evidence>
<dbReference type="Proteomes" id="UP000197138">
    <property type="component" value="Unassembled WGS sequence"/>
</dbReference>
<accession>A0A218XYR7</accession>
<dbReference type="EMBL" id="MTKT01000661">
    <property type="protein sequence ID" value="OWM89948.1"/>
    <property type="molecule type" value="Genomic_DNA"/>
</dbReference>
<comment type="caution">
    <text evidence="1">The sequence shown here is derived from an EMBL/GenBank/DDBJ whole genome shotgun (WGS) entry which is preliminary data.</text>
</comment>